<feature type="chain" id="PRO_5045654372" evidence="1">
    <location>
        <begin position="22"/>
        <end position="90"/>
    </location>
</feature>
<proteinExistence type="predicted"/>
<reference evidence="3" key="1">
    <citation type="journal article" date="2019" name="Int. J. Syst. Evol. Microbiol.">
        <title>The Global Catalogue of Microorganisms (GCM) 10K type strain sequencing project: providing services to taxonomists for standard genome sequencing and annotation.</title>
        <authorList>
            <consortium name="The Broad Institute Genomics Platform"/>
            <consortium name="The Broad Institute Genome Sequencing Center for Infectious Disease"/>
            <person name="Wu L."/>
            <person name="Ma J."/>
        </authorList>
    </citation>
    <scope>NUCLEOTIDE SEQUENCE [LARGE SCALE GENOMIC DNA]</scope>
    <source>
        <strain evidence="3">CCUG 63419</strain>
    </source>
</reference>
<gene>
    <name evidence="2" type="ORF">ACFQ0F_02305</name>
</gene>
<comment type="caution">
    <text evidence="2">The sequence shown here is derived from an EMBL/GenBank/DDBJ whole genome shotgun (WGS) entry which is preliminary data.</text>
</comment>
<sequence length="90" mass="9770">MKHIHILAFALAASVGSFALADEATSSDPIIAPGQQTDAWLNAQSKGTMASENIQAAKGIQRDKAAERFMKTYDYAIKESYYGDNFKPGK</sequence>
<dbReference type="EMBL" id="JBHTIT010000001">
    <property type="protein sequence ID" value="MFD0949230.1"/>
    <property type="molecule type" value="Genomic_DNA"/>
</dbReference>
<dbReference type="Pfam" id="PF12266">
    <property type="entry name" value="DUF3613"/>
    <property type="match status" value="1"/>
</dbReference>
<feature type="signal peptide" evidence="1">
    <location>
        <begin position="1"/>
        <end position="21"/>
    </location>
</feature>
<name>A0ABW3HFE6_9GAMM</name>
<evidence type="ECO:0000313" key="3">
    <source>
        <dbReference type="Proteomes" id="UP001597044"/>
    </source>
</evidence>
<accession>A0ABW3HFE6</accession>
<dbReference type="InterPro" id="IPR022053">
    <property type="entry name" value="DUF3613"/>
</dbReference>
<organism evidence="2 3">
    <name type="scientific">Paraperlucidibaca wandonensis</name>
    <dbReference type="NCBI Taxonomy" id="1268273"/>
    <lineage>
        <taxon>Bacteria</taxon>
        <taxon>Pseudomonadati</taxon>
        <taxon>Pseudomonadota</taxon>
        <taxon>Gammaproteobacteria</taxon>
        <taxon>Moraxellales</taxon>
        <taxon>Moraxellaceae</taxon>
        <taxon>Paraperlucidibaca</taxon>
    </lineage>
</organism>
<keyword evidence="1" id="KW-0732">Signal</keyword>
<evidence type="ECO:0000256" key="1">
    <source>
        <dbReference type="SAM" id="SignalP"/>
    </source>
</evidence>
<protein>
    <submittedName>
        <fullName evidence="2">DUF3613 domain-containing protein</fullName>
    </submittedName>
</protein>
<dbReference type="RefSeq" id="WP_379068669.1">
    <property type="nucleotide sequence ID" value="NZ_JBHTIT010000001.1"/>
</dbReference>
<dbReference type="Proteomes" id="UP001597044">
    <property type="component" value="Unassembled WGS sequence"/>
</dbReference>
<evidence type="ECO:0000313" key="2">
    <source>
        <dbReference type="EMBL" id="MFD0949230.1"/>
    </source>
</evidence>
<keyword evidence="3" id="KW-1185">Reference proteome</keyword>